<keyword evidence="3" id="KW-1185">Reference proteome</keyword>
<evidence type="ECO:0000313" key="2">
    <source>
        <dbReference type="EMBL" id="EHN09424.1"/>
    </source>
</evidence>
<organism evidence="2 3">
    <name type="scientific">Patulibacter medicamentivorans</name>
    <dbReference type="NCBI Taxonomy" id="1097667"/>
    <lineage>
        <taxon>Bacteria</taxon>
        <taxon>Bacillati</taxon>
        <taxon>Actinomycetota</taxon>
        <taxon>Thermoleophilia</taxon>
        <taxon>Solirubrobacterales</taxon>
        <taxon>Patulibacteraceae</taxon>
        <taxon>Patulibacter</taxon>
    </lineage>
</organism>
<dbReference type="RefSeq" id="WP_007578194.1">
    <property type="nucleotide sequence ID" value="NZ_AGUD01000292.1"/>
</dbReference>
<gene>
    <name evidence="2" type="ORF">PAI11_37580</name>
</gene>
<proteinExistence type="predicted"/>
<protein>
    <submittedName>
        <fullName evidence="2">Uncharacterized protein</fullName>
    </submittedName>
</protein>
<dbReference type="EMBL" id="AGUD01000292">
    <property type="protein sequence ID" value="EHN09424.1"/>
    <property type="molecule type" value="Genomic_DNA"/>
</dbReference>
<feature type="region of interest" description="Disordered" evidence="1">
    <location>
        <begin position="9"/>
        <end position="33"/>
    </location>
</feature>
<accession>H0EA84</accession>
<dbReference type="AlphaFoldDB" id="H0EA84"/>
<dbReference type="Proteomes" id="UP000005143">
    <property type="component" value="Unassembled WGS sequence"/>
</dbReference>
<sequence length="219" mass="23799">MSEHVKVVLDGETIDLPPAATTEPSADADADRPAAGSLLGSLVQTAEQVADADEKVLRIGKQDLHARYRVLRDHERQSLEQTAKQQIKLREKITGEQLRDLERETEVHALLIATACIDVGVLDANGNYQPLHEALAVADDELDRNIAPDGPLRFNAELAALILPGFTGESGGKPSSIEVVKRMHLWSGTYAAVRTTGRLLDMWMSTASSRAITETLEGN</sequence>
<evidence type="ECO:0000313" key="3">
    <source>
        <dbReference type="Proteomes" id="UP000005143"/>
    </source>
</evidence>
<reference evidence="2 3" key="1">
    <citation type="journal article" date="2013" name="Biodegradation">
        <title>Quantitative proteomic analysis of ibuprofen-degrading Patulibacter sp. strain I11.</title>
        <authorList>
            <person name="Almeida B."/>
            <person name="Kjeldal H."/>
            <person name="Lolas I."/>
            <person name="Knudsen A.D."/>
            <person name="Carvalho G."/>
            <person name="Nielsen K.L."/>
            <person name="Barreto Crespo M.T."/>
            <person name="Stensballe A."/>
            <person name="Nielsen J.L."/>
        </authorList>
    </citation>
    <scope>NUCLEOTIDE SEQUENCE [LARGE SCALE GENOMIC DNA]</scope>
    <source>
        <strain evidence="2 3">I11</strain>
    </source>
</reference>
<evidence type="ECO:0000256" key="1">
    <source>
        <dbReference type="SAM" id="MobiDB-lite"/>
    </source>
</evidence>
<name>H0EA84_9ACTN</name>
<comment type="caution">
    <text evidence="2">The sequence shown here is derived from an EMBL/GenBank/DDBJ whole genome shotgun (WGS) entry which is preliminary data.</text>
</comment>